<dbReference type="PIRSF" id="PIRSF000027">
    <property type="entry name" value="Cytc_c_prime"/>
    <property type="match status" value="1"/>
</dbReference>
<dbReference type="STRING" id="490829.SAMN05421850_101387"/>
<evidence type="ECO:0000256" key="7">
    <source>
        <dbReference type="PIRSR" id="PIRSR000027-2"/>
    </source>
</evidence>
<dbReference type="GO" id="GO:0020037">
    <property type="term" value="F:heme binding"/>
    <property type="evidence" value="ECO:0007669"/>
    <property type="project" value="InterPro"/>
</dbReference>
<proteinExistence type="predicted"/>
<keyword evidence="2 7" id="KW-0349">Heme</keyword>
<evidence type="ECO:0000256" key="5">
    <source>
        <dbReference type="ARBA" id="ARBA00023004"/>
    </source>
</evidence>
<dbReference type="GO" id="GO:0042597">
    <property type="term" value="C:periplasmic space"/>
    <property type="evidence" value="ECO:0007669"/>
    <property type="project" value="InterPro"/>
</dbReference>
<dbReference type="InterPro" id="IPR010980">
    <property type="entry name" value="Cyt_c/b562"/>
</dbReference>
<dbReference type="InterPro" id="IPR002321">
    <property type="entry name" value="Cyt_c_II"/>
</dbReference>
<dbReference type="PROSITE" id="PS51009">
    <property type="entry name" value="CYTCII"/>
    <property type="match status" value="1"/>
</dbReference>
<keyword evidence="8" id="KW-0732">Signal</keyword>
<dbReference type="GO" id="GO:0005506">
    <property type="term" value="F:iron ion binding"/>
    <property type="evidence" value="ECO:0007669"/>
    <property type="project" value="InterPro"/>
</dbReference>
<evidence type="ECO:0000313" key="10">
    <source>
        <dbReference type="Proteomes" id="UP000199340"/>
    </source>
</evidence>
<dbReference type="RefSeq" id="WP_175491367.1">
    <property type="nucleotide sequence ID" value="NZ_FNEB01000001.1"/>
</dbReference>
<dbReference type="Pfam" id="PF01322">
    <property type="entry name" value="Cytochrom_C_2"/>
    <property type="match status" value="1"/>
</dbReference>
<keyword evidence="4" id="KW-0249">Electron transport</keyword>
<dbReference type="SUPFAM" id="SSF47175">
    <property type="entry name" value="Cytochromes"/>
    <property type="match status" value="1"/>
</dbReference>
<organism evidence="9 10">
    <name type="scientific">Lutimaribacter saemankumensis</name>
    <dbReference type="NCBI Taxonomy" id="490829"/>
    <lineage>
        <taxon>Bacteria</taxon>
        <taxon>Pseudomonadati</taxon>
        <taxon>Pseudomonadota</taxon>
        <taxon>Alphaproteobacteria</taxon>
        <taxon>Rhodobacterales</taxon>
        <taxon>Roseobacteraceae</taxon>
        <taxon>Lutimaribacter</taxon>
    </lineage>
</organism>
<protein>
    <submittedName>
        <fullName evidence="9">Cytochrome c556</fullName>
    </submittedName>
</protein>
<dbReference type="Gene3D" id="1.20.120.10">
    <property type="entry name" value="Cytochrome c/b562"/>
    <property type="match status" value="1"/>
</dbReference>
<keyword evidence="5 6" id="KW-0408">Iron</keyword>
<dbReference type="InterPro" id="IPR012127">
    <property type="entry name" value="Cyt_c_prime"/>
</dbReference>
<dbReference type="GO" id="GO:0022900">
    <property type="term" value="P:electron transport chain"/>
    <property type="evidence" value="ECO:0007669"/>
    <property type="project" value="InterPro"/>
</dbReference>
<keyword evidence="1" id="KW-0813">Transport</keyword>
<accession>A0A1G8H765</accession>
<sequence>MNKGFAFLAGGLVALAMAGTAIGGSHEDKAAGAAQSAREAQMGLYAFNLGLLGDMAKGTVPYDAAAAQAAASNLAALTALDQSRLWPEGSDEMSIETRAKAEIWDNMDDFMTKGDDLMKAAAAMADVAGNGLEAVQGQIGAVGGACGACHKAYRAPEN</sequence>
<feature type="signal peptide" evidence="8">
    <location>
        <begin position="1"/>
        <end position="18"/>
    </location>
</feature>
<keyword evidence="3 6" id="KW-0479">Metal-binding</keyword>
<reference evidence="9 10" key="1">
    <citation type="submission" date="2016-10" db="EMBL/GenBank/DDBJ databases">
        <authorList>
            <person name="de Groot N.N."/>
        </authorList>
    </citation>
    <scope>NUCLEOTIDE SEQUENCE [LARGE SCALE GENOMIC DNA]</scope>
    <source>
        <strain evidence="9 10">DSM 28010</strain>
    </source>
</reference>
<evidence type="ECO:0000256" key="1">
    <source>
        <dbReference type="ARBA" id="ARBA00022448"/>
    </source>
</evidence>
<dbReference type="Proteomes" id="UP000199340">
    <property type="component" value="Unassembled WGS sequence"/>
</dbReference>
<evidence type="ECO:0000313" key="9">
    <source>
        <dbReference type="EMBL" id="SDI02389.1"/>
    </source>
</evidence>
<dbReference type="GO" id="GO:0009055">
    <property type="term" value="F:electron transfer activity"/>
    <property type="evidence" value="ECO:0007669"/>
    <property type="project" value="InterPro"/>
</dbReference>
<feature type="chain" id="PRO_5011523607" evidence="8">
    <location>
        <begin position="19"/>
        <end position="158"/>
    </location>
</feature>
<name>A0A1G8H765_9RHOB</name>
<dbReference type="AlphaFoldDB" id="A0A1G8H765"/>
<dbReference type="EMBL" id="FNEB01000001">
    <property type="protein sequence ID" value="SDI02389.1"/>
    <property type="molecule type" value="Genomic_DNA"/>
</dbReference>
<evidence type="ECO:0000256" key="3">
    <source>
        <dbReference type="ARBA" id="ARBA00022723"/>
    </source>
</evidence>
<gene>
    <name evidence="9" type="ORF">SAMN05421850_101387</name>
</gene>
<keyword evidence="10" id="KW-1185">Reference proteome</keyword>
<feature type="binding site" description="axial binding residue" evidence="6">
    <location>
        <position position="150"/>
    </location>
    <ligand>
        <name>heme c</name>
        <dbReference type="ChEBI" id="CHEBI:61717"/>
    </ligand>
    <ligandPart>
        <name>Fe</name>
        <dbReference type="ChEBI" id="CHEBI:18248"/>
    </ligandPart>
</feature>
<comment type="PTM">
    <text evidence="7">Binds 1 heme group per subunit.</text>
</comment>
<evidence type="ECO:0000256" key="2">
    <source>
        <dbReference type="ARBA" id="ARBA00022617"/>
    </source>
</evidence>
<feature type="binding site" description="covalent" evidence="7">
    <location>
        <position position="149"/>
    </location>
    <ligand>
        <name>heme c</name>
        <dbReference type="ChEBI" id="CHEBI:61717"/>
    </ligand>
</feature>
<evidence type="ECO:0000256" key="4">
    <source>
        <dbReference type="ARBA" id="ARBA00022982"/>
    </source>
</evidence>
<feature type="binding site" description="covalent" evidence="7">
    <location>
        <position position="146"/>
    </location>
    <ligand>
        <name>heme c</name>
        <dbReference type="ChEBI" id="CHEBI:61717"/>
    </ligand>
</feature>
<evidence type="ECO:0000256" key="6">
    <source>
        <dbReference type="PIRSR" id="PIRSR000027-1"/>
    </source>
</evidence>
<evidence type="ECO:0000256" key="8">
    <source>
        <dbReference type="SAM" id="SignalP"/>
    </source>
</evidence>